<evidence type="ECO:0000256" key="2">
    <source>
        <dbReference type="ARBA" id="ARBA00011738"/>
    </source>
</evidence>
<comment type="pathway">
    <text evidence="8 9">Amino-acid degradation; L-tryptophan degradation via kynurenine pathway; L-kynurenine from L-tryptophan: step 2/2.</text>
</comment>
<comment type="similarity">
    <text evidence="9">Belongs to the Cyclase 1 superfamily. KynB family.</text>
</comment>
<evidence type="ECO:0000256" key="6">
    <source>
        <dbReference type="ARBA" id="ARBA00023079"/>
    </source>
</evidence>
<evidence type="ECO:0000256" key="8">
    <source>
        <dbReference type="ARBA" id="ARBA00060547"/>
    </source>
</evidence>
<dbReference type="AlphaFoldDB" id="A0A2Z3HUI6"/>
<comment type="subunit">
    <text evidence="2 9">Homodimer.</text>
</comment>
<dbReference type="InterPro" id="IPR017484">
    <property type="entry name" value="Kynurenine_formamidase_bac"/>
</dbReference>
<evidence type="ECO:0000256" key="4">
    <source>
        <dbReference type="ARBA" id="ARBA00022801"/>
    </source>
</evidence>
<dbReference type="Pfam" id="PF04199">
    <property type="entry name" value="Cyclase"/>
    <property type="match status" value="1"/>
</dbReference>
<organism evidence="10 11">
    <name type="scientific">Phenylobacterium parvum</name>
    <dbReference type="NCBI Taxonomy" id="2201350"/>
    <lineage>
        <taxon>Bacteria</taxon>
        <taxon>Pseudomonadati</taxon>
        <taxon>Pseudomonadota</taxon>
        <taxon>Alphaproteobacteria</taxon>
        <taxon>Caulobacterales</taxon>
        <taxon>Caulobacteraceae</taxon>
        <taxon>Phenylobacterium</taxon>
    </lineage>
</organism>
<evidence type="ECO:0000256" key="7">
    <source>
        <dbReference type="ARBA" id="ARBA00048496"/>
    </source>
</evidence>
<dbReference type="HAMAP" id="MF_01969">
    <property type="entry name" value="KynB"/>
    <property type="match status" value="1"/>
</dbReference>
<dbReference type="FunFam" id="3.50.30.50:FF:000001">
    <property type="entry name" value="Kynurenine formamidase"/>
    <property type="match status" value="1"/>
</dbReference>
<evidence type="ECO:0000256" key="9">
    <source>
        <dbReference type="HAMAP-Rule" id="MF_01969"/>
    </source>
</evidence>
<dbReference type="PANTHER" id="PTHR31118">
    <property type="entry name" value="CYCLASE-LIKE PROTEIN 2"/>
    <property type="match status" value="1"/>
</dbReference>
<sequence>MSPETRDEAGRRLYDISQPLRADLPVWPGDTPFGLERTWVLEGDCPVNVSRLTLSTHSGAHADAPLHFDPAGAAIDAVDLVPYLGPAQLLSVTEGPERIAAGEVLPRLEPGTRRVLLRTFDPFPHDAWPTHFRTPAPDLVEALGVAGVRLLGIDGPSLDPQDAKDLVSHQALGRWRMAVLEGLVLDGVPDGRYELIAPPLRLSGADASPVRALLRDL</sequence>
<dbReference type="InterPro" id="IPR037175">
    <property type="entry name" value="KFase_sf"/>
</dbReference>
<dbReference type="KEGG" id="phb:HYN04_12595"/>
<feature type="binding site" evidence="9">
    <location>
        <position position="61"/>
    </location>
    <ligand>
        <name>Zn(2+)</name>
        <dbReference type="ChEBI" id="CHEBI:29105"/>
        <label>1</label>
    </ligand>
</feature>
<dbReference type="Proteomes" id="UP000247763">
    <property type="component" value="Chromosome"/>
</dbReference>
<dbReference type="RefSeq" id="WP_110451081.1">
    <property type="nucleotide sequence ID" value="NZ_CP029479.1"/>
</dbReference>
<keyword evidence="5 9" id="KW-0862">Zinc</keyword>
<reference evidence="11" key="1">
    <citation type="submission" date="2018-05" db="EMBL/GenBank/DDBJ databases">
        <title>Genome sequencing of Phenylobacterium sp. HYN0004.</title>
        <authorList>
            <person name="Yi H."/>
            <person name="Baek C."/>
        </authorList>
    </citation>
    <scope>NUCLEOTIDE SEQUENCE [LARGE SCALE GENOMIC DNA]</scope>
    <source>
        <strain evidence="11">HYN0004</strain>
    </source>
</reference>
<feature type="binding site" evidence="9">
    <location>
        <position position="169"/>
    </location>
    <ligand>
        <name>Zn(2+)</name>
        <dbReference type="ChEBI" id="CHEBI:29105"/>
        <label>2</label>
    </ligand>
</feature>
<feature type="binding site" evidence="9">
    <location>
        <position position="181"/>
    </location>
    <ligand>
        <name>Zn(2+)</name>
        <dbReference type="ChEBI" id="CHEBI:29105"/>
        <label>2</label>
    </ligand>
</feature>
<evidence type="ECO:0000256" key="1">
    <source>
        <dbReference type="ARBA" id="ARBA00002204"/>
    </source>
</evidence>
<feature type="binding site" evidence="9">
    <location>
        <position position="63"/>
    </location>
    <ligand>
        <name>Zn(2+)</name>
        <dbReference type="ChEBI" id="CHEBI:29105"/>
        <label>1</label>
    </ligand>
</feature>
<accession>A0A2Z3HUI6</accession>
<evidence type="ECO:0000256" key="5">
    <source>
        <dbReference type="ARBA" id="ARBA00022833"/>
    </source>
</evidence>
<dbReference type="GO" id="GO:0008270">
    <property type="term" value="F:zinc ion binding"/>
    <property type="evidence" value="ECO:0007669"/>
    <property type="project" value="UniProtKB-UniRule"/>
</dbReference>
<keyword evidence="6 9" id="KW-0823">Tryptophan catabolism</keyword>
<gene>
    <name evidence="9 10" type="primary">kynB</name>
    <name evidence="10" type="ORF">HYN04_12595</name>
</gene>
<dbReference type="InterPro" id="IPR007325">
    <property type="entry name" value="KFase/CYL"/>
</dbReference>
<dbReference type="EC" id="3.5.1.9" evidence="9"/>
<protein>
    <recommendedName>
        <fullName evidence="9">Kynurenine formamidase</fullName>
        <shortName evidence="9">KFA</shortName>
        <shortName evidence="9">KFase</shortName>
        <ecNumber evidence="9">3.5.1.9</ecNumber>
    </recommendedName>
    <alternativeName>
        <fullName evidence="9">Arylformamidase</fullName>
    </alternativeName>
    <alternativeName>
        <fullName evidence="9">N-formylkynurenine formamidase</fullName>
        <shortName evidence="9">FKF</shortName>
    </alternativeName>
</protein>
<dbReference type="PANTHER" id="PTHR31118:SF32">
    <property type="entry name" value="KYNURENINE FORMAMIDASE"/>
    <property type="match status" value="1"/>
</dbReference>
<comment type="catalytic activity">
    <reaction evidence="7 9">
        <text>N-formyl-L-kynurenine + H2O = L-kynurenine + formate + H(+)</text>
        <dbReference type="Rhea" id="RHEA:13009"/>
        <dbReference type="ChEBI" id="CHEBI:15377"/>
        <dbReference type="ChEBI" id="CHEBI:15378"/>
        <dbReference type="ChEBI" id="CHEBI:15740"/>
        <dbReference type="ChEBI" id="CHEBI:57959"/>
        <dbReference type="ChEBI" id="CHEBI:58629"/>
        <dbReference type="EC" id="3.5.1.9"/>
    </reaction>
</comment>
<feature type="binding site" evidence="9">
    <location>
        <position position="181"/>
    </location>
    <ligand>
        <name>Zn(2+)</name>
        <dbReference type="ChEBI" id="CHEBI:29105"/>
        <label>1</label>
    </ligand>
</feature>
<dbReference type="GO" id="GO:0004328">
    <property type="term" value="F:formamidase activity"/>
    <property type="evidence" value="ECO:0007669"/>
    <property type="project" value="InterPro"/>
</dbReference>
<keyword evidence="4 9" id="KW-0378">Hydrolase</keyword>
<keyword evidence="11" id="KW-1185">Reference proteome</keyword>
<comment type="cofactor">
    <cofactor evidence="9">
        <name>Zn(2+)</name>
        <dbReference type="ChEBI" id="CHEBI:29105"/>
    </cofactor>
    <text evidence="9">Binds 2 zinc ions per subunit.</text>
</comment>
<dbReference type="NCBIfam" id="TIGR03035">
    <property type="entry name" value="trp_arylform"/>
    <property type="match status" value="1"/>
</dbReference>
<dbReference type="UniPathway" id="UPA00333">
    <property type="reaction ID" value="UER00454"/>
</dbReference>
<feature type="binding site" evidence="9">
    <location>
        <position position="63"/>
    </location>
    <ligand>
        <name>Zn(2+)</name>
        <dbReference type="ChEBI" id="CHEBI:29105"/>
        <label>2</label>
    </ligand>
</feature>
<proteinExistence type="inferred from homology"/>
<evidence type="ECO:0000256" key="3">
    <source>
        <dbReference type="ARBA" id="ARBA00022723"/>
    </source>
</evidence>
<feature type="binding site" evidence="9">
    <location>
        <position position="57"/>
    </location>
    <ligand>
        <name>Zn(2+)</name>
        <dbReference type="ChEBI" id="CHEBI:29105"/>
        <label>1</label>
    </ligand>
</feature>
<feature type="active site" description="Proton donor/acceptor" evidence="9">
    <location>
        <position position="67"/>
    </location>
</feature>
<dbReference type="GO" id="GO:0004061">
    <property type="term" value="F:arylformamidase activity"/>
    <property type="evidence" value="ECO:0007669"/>
    <property type="project" value="UniProtKB-UniRule"/>
</dbReference>
<dbReference type="GO" id="GO:0019441">
    <property type="term" value="P:L-tryptophan catabolic process to kynurenine"/>
    <property type="evidence" value="ECO:0007669"/>
    <property type="project" value="UniProtKB-UniRule"/>
</dbReference>
<dbReference type="Gene3D" id="3.50.30.50">
    <property type="entry name" value="Putative cyclase"/>
    <property type="match status" value="1"/>
</dbReference>
<evidence type="ECO:0000313" key="10">
    <source>
        <dbReference type="EMBL" id="AWM78515.1"/>
    </source>
</evidence>
<comment type="function">
    <text evidence="1 9">Catalyzes the hydrolysis of N-formyl-L-kynurenine to L-kynurenine, the second step in the kynurenine pathway of tryptophan degradation.</text>
</comment>
<evidence type="ECO:0000313" key="11">
    <source>
        <dbReference type="Proteomes" id="UP000247763"/>
    </source>
</evidence>
<feature type="binding site" evidence="9">
    <location>
        <position position="27"/>
    </location>
    <ligand>
        <name>substrate</name>
    </ligand>
</feature>
<dbReference type="SUPFAM" id="SSF102198">
    <property type="entry name" value="Putative cyclase"/>
    <property type="match status" value="1"/>
</dbReference>
<keyword evidence="3 9" id="KW-0479">Metal-binding</keyword>
<name>A0A2Z3HUI6_9CAUL</name>
<dbReference type="OrthoDB" id="9777007at2"/>
<dbReference type="EMBL" id="CP029479">
    <property type="protein sequence ID" value="AWM78515.1"/>
    <property type="molecule type" value="Genomic_DNA"/>
</dbReference>